<dbReference type="Proteomes" id="UP000632377">
    <property type="component" value="Unassembled WGS sequence"/>
</dbReference>
<name>A0ABS1TD52_9CLOT</name>
<evidence type="ECO:0000313" key="3">
    <source>
        <dbReference type="Proteomes" id="UP000632377"/>
    </source>
</evidence>
<proteinExistence type="predicted"/>
<evidence type="ECO:0000313" key="2">
    <source>
        <dbReference type="EMBL" id="MBL4937284.1"/>
    </source>
</evidence>
<protein>
    <submittedName>
        <fullName evidence="2">Uncharacterized protein</fullName>
    </submittedName>
</protein>
<feature type="region of interest" description="Disordered" evidence="1">
    <location>
        <begin position="20"/>
        <end position="44"/>
    </location>
</feature>
<sequence>MANNFEMEIRAAEKIIAVQGKPKDRDTLDKKKKRKLSSSEDKASEKSINFVKDLKSQLTYGDTGHGLMLDKKV</sequence>
<evidence type="ECO:0000256" key="1">
    <source>
        <dbReference type="SAM" id="MobiDB-lite"/>
    </source>
</evidence>
<dbReference type="RefSeq" id="WP_202750038.1">
    <property type="nucleotide sequence ID" value="NZ_JAESWC010000014.1"/>
</dbReference>
<reference evidence="2 3" key="1">
    <citation type="submission" date="2021-01" db="EMBL/GenBank/DDBJ databases">
        <title>Genome public.</title>
        <authorList>
            <person name="Liu C."/>
            <person name="Sun Q."/>
        </authorList>
    </citation>
    <scope>NUCLEOTIDE SEQUENCE [LARGE SCALE GENOMIC DNA]</scope>
    <source>
        <strain evidence="2 3">YIM B02515</strain>
    </source>
</reference>
<keyword evidence="3" id="KW-1185">Reference proteome</keyword>
<comment type="caution">
    <text evidence="2">The sequence shown here is derived from an EMBL/GenBank/DDBJ whole genome shotgun (WGS) entry which is preliminary data.</text>
</comment>
<dbReference type="EMBL" id="JAESWC010000014">
    <property type="protein sequence ID" value="MBL4937284.1"/>
    <property type="molecule type" value="Genomic_DNA"/>
</dbReference>
<accession>A0ABS1TD52</accession>
<organism evidence="2 3">
    <name type="scientific">Clostridium rhizosphaerae</name>
    <dbReference type="NCBI Taxonomy" id="2803861"/>
    <lineage>
        <taxon>Bacteria</taxon>
        <taxon>Bacillati</taxon>
        <taxon>Bacillota</taxon>
        <taxon>Clostridia</taxon>
        <taxon>Eubacteriales</taxon>
        <taxon>Clostridiaceae</taxon>
        <taxon>Clostridium</taxon>
    </lineage>
</organism>
<gene>
    <name evidence="2" type="ORF">JK636_16265</name>
</gene>